<dbReference type="EMBL" id="OU895879">
    <property type="protein sequence ID" value="CAG9809674.1"/>
    <property type="molecule type" value="Genomic_DNA"/>
</dbReference>
<feature type="transmembrane region" description="Helical" evidence="10">
    <location>
        <begin position="12"/>
        <end position="33"/>
    </location>
</feature>
<dbReference type="InterPro" id="IPR004117">
    <property type="entry name" value="7tm6_olfct_rcpt"/>
</dbReference>
<evidence type="ECO:0000256" key="4">
    <source>
        <dbReference type="ARBA" id="ARBA00022692"/>
    </source>
</evidence>
<organism evidence="11 12">
    <name type="scientific">Chironomus riparius</name>
    <dbReference type="NCBI Taxonomy" id="315576"/>
    <lineage>
        <taxon>Eukaryota</taxon>
        <taxon>Metazoa</taxon>
        <taxon>Ecdysozoa</taxon>
        <taxon>Arthropoda</taxon>
        <taxon>Hexapoda</taxon>
        <taxon>Insecta</taxon>
        <taxon>Pterygota</taxon>
        <taxon>Neoptera</taxon>
        <taxon>Endopterygota</taxon>
        <taxon>Diptera</taxon>
        <taxon>Nematocera</taxon>
        <taxon>Chironomoidea</taxon>
        <taxon>Chironomidae</taxon>
        <taxon>Chironominae</taxon>
        <taxon>Chironomus</taxon>
    </lineage>
</organism>
<dbReference type="GO" id="GO:0005886">
    <property type="term" value="C:plasma membrane"/>
    <property type="evidence" value="ECO:0007669"/>
    <property type="project" value="UniProtKB-SubCell"/>
</dbReference>
<keyword evidence="3" id="KW-0716">Sensory transduction</keyword>
<keyword evidence="7 10" id="KW-0472">Membrane</keyword>
<dbReference type="Pfam" id="PF02949">
    <property type="entry name" value="7tm_6"/>
    <property type="match status" value="1"/>
</dbReference>
<evidence type="ECO:0000313" key="12">
    <source>
        <dbReference type="Proteomes" id="UP001153620"/>
    </source>
</evidence>
<evidence type="ECO:0000256" key="3">
    <source>
        <dbReference type="ARBA" id="ARBA00022606"/>
    </source>
</evidence>
<feature type="transmembrane region" description="Helical" evidence="10">
    <location>
        <begin position="53"/>
        <end position="73"/>
    </location>
</feature>
<feature type="transmembrane region" description="Helical" evidence="10">
    <location>
        <begin position="132"/>
        <end position="156"/>
    </location>
</feature>
<reference evidence="11" key="1">
    <citation type="submission" date="2022-01" db="EMBL/GenBank/DDBJ databases">
        <authorList>
            <person name="King R."/>
        </authorList>
    </citation>
    <scope>NUCLEOTIDE SEQUENCE</scope>
</reference>
<dbReference type="GO" id="GO:0005549">
    <property type="term" value="F:odorant binding"/>
    <property type="evidence" value="ECO:0007669"/>
    <property type="project" value="InterPro"/>
</dbReference>
<keyword evidence="6 10" id="KW-1133">Transmembrane helix</keyword>
<dbReference type="GO" id="GO:0004984">
    <property type="term" value="F:olfactory receptor activity"/>
    <property type="evidence" value="ECO:0007669"/>
    <property type="project" value="InterPro"/>
</dbReference>
<proteinExistence type="predicted"/>
<keyword evidence="2" id="KW-1003">Cell membrane</keyword>
<evidence type="ECO:0000313" key="11">
    <source>
        <dbReference type="EMBL" id="CAG9809674.1"/>
    </source>
</evidence>
<dbReference type="AlphaFoldDB" id="A0A9N9WX57"/>
<dbReference type="GO" id="GO:0007165">
    <property type="term" value="P:signal transduction"/>
    <property type="evidence" value="ECO:0007669"/>
    <property type="project" value="UniProtKB-KW"/>
</dbReference>
<evidence type="ECO:0000256" key="8">
    <source>
        <dbReference type="ARBA" id="ARBA00023170"/>
    </source>
</evidence>
<reference evidence="11" key="2">
    <citation type="submission" date="2022-10" db="EMBL/GenBank/DDBJ databases">
        <authorList>
            <consortium name="ENA_rothamsted_submissions"/>
            <consortium name="culmorum"/>
            <person name="King R."/>
        </authorList>
    </citation>
    <scope>NUCLEOTIDE SEQUENCE</scope>
</reference>
<feature type="transmembrane region" description="Helical" evidence="10">
    <location>
        <begin position="162"/>
        <end position="184"/>
    </location>
</feature>
<evidence type="ECO:0000256" key="10">
    <source>
        <dbReference type="SAM" id="Phobius"/>
    </source>
</evidence>
<evidence type="ECO:0000256" key="2">
    <source>
        <dbReference type="ARBA" id="ARBA00022475"/>
    </source>
</evidence>
<dbReference type="OrthoDB" id="8011344at2759"/>
<keyword evidence="9" id="KW-0807">Transducer</keyword>
<protein>
    <submittedName>
        <fullName evidence="11">Uncharacterized protein</fullName>
    </submittedName>
</protein>
<comment type="subcellular location">
    <subcellularLocation>
        <location evidence="1">Cell membrane</location>
        <topology evidence="1">Multi-pass membrane protein</topology>
    </subcellularLocation>
</comment>
<sequence>MFIMKTTTTFCAVLFVSTFIGFMFGCIIENIPPSPIGKNLVYKQWMPFDYQPMPIYIITNIWVASVALSVIPLQIASEGIFYALLIILSSKFNDLAESFETFDCKSDAQGLKNLVVQYQELLKISTDIESTFSLSSFLTFIDSSLMMCFTILQVFMNQGQWFRYHGFASFFGIILCHIFFYCYYCQKLQTANSMVGEKILMSNWYESKSRDILRMVQMTAMKSQKSIRLTAMGFTIITMETFTNVASAAYSYFSFMSSFVD</sequence>
<keyword evidence="4 10" id="KW-0812">Transmembrane</keyword>
<dbReference type="Proteomes" id="UP001153620">
    <property type="component" value="Chromosome 3"/>
</dbReference>
<accession>A0A9N9WX57</accession>
<evidence type="ECO:0000256" key="6">
    <source>
        <dbReference type="ARBA" id="ARBA00022989"/>
    </source>
</evidence>
<feature type="transmembrane region" description="Helical" evidence="10">
    <location>
        <begin position="231"/>
        <end position="253"/>
    </location>
</feature>
<evidence type="ECO:0000256" key="7">
    <source>
        <dbReference type="ARBA" id="ARBA00023136"/>
    </source>
</evidence>
<name>A0A9N9WX57_9DIPT</name>
<evidence type="ECO:0000256" key="5">
    <source>
        <dbReference type="ARBA" id="ARBA00022725"/>
    </source>
</evidence>
<dbReference type="PANTHER" id="PTHR21137:SF35">
    <property type="entry name" value="ODORANT RECEPTOR 19A-RELATED"/>
    <property type="match status" value="1"/>
</dbReference>
<dbReference type="PANTHER" id="PTHR21137">
    <property type="entry name" value="ODORANT RECEPTOR"/>
    <property type="match status" value="1"/>
</dbReference>
<keyword evidence="5" id="KW-0552">Olfaction</keyword>
<keyword evidence="8" id="KW-0675">Receptor</keyword>
<dbReference type="PROSITE" id="PS51257">
    <property type="entry name" value="PROKAR_LIPOPROTEIN"/>
    <property type="match status" value="1"/>
</dbReference>
<gene>
    <name evidence="11" type="ORF">CHIRRI_LOCUS12494</name>
</gene>
<evidence type="ECO:0000256" key="1">
    <source>
        <dbReference type="ARBA" id="ARBA00004651"/>
    </source>
</evidence>
<keyword evidence="12" id="KW-1185">Reference proteome</keyword>
<evidence type="ECO:0000256" key="9">
    <source>
        <dbReference type="ARBA" id="ARBA00023224"/>
    </source>
</evidence>